<evidence type="ECO:0000256" key="19">
    <source>
        <dbReference type="RuleBase" id="RU003733"/>
    </source>
</evidence>
<evidence type="ECO:0000256" key="9">
    <source>
        <dbReference type="ARBA" id="ARBA00022777"/>
    </source>
</evidence>
<dbReference type="PROSITE" id="PS00445">
    <property type="entry name" value="FGGY_KINASES_2"/>
    <property type="match status" value="1"/>
</dbReference>
<dbReference type="VEuPathDB" id="VectorBase:ASTE016167"/>
<dbReference type="CDD" id="cd07793">
    <property type="entry name" value="ASKHA_NBD_FGGY_GK5-like"/>
    <property type="match status" value="1"/>
</dbReference>
<evidence type="ECO:0000256" key="6">
    <source>
        <dbReference type="ARBA" id="ARBA00022490"/>
    </source>
</evidence>
<dbReference type="FunFam" id="3.30.420.40:FF:000104">
    <property type="entry name" value="putative glycerol kinase 5"/>
    <property type="match status" value="1"/>
</dbReference>
<evidence type="ECO:0000256" key="17">
    <source>
        <dbReference type="ARBA" id="ARBA00045165"/>
    </source>
</evidence>
<dbReference type="GO" id="GO:0004370">
    <property type="term" value="F:glycerol kinase activity"/>
    <property type="evidence" value="ECO:0007669"/>
    <property type="project" value="UniProtKB-EC"/>
</dbReference>
<dbReference type="InterPro" id="IPR018485">
    <property type="entry name" value="FGGY_C"/>
</dbReference>
<dbReference type="GO" id="GO:0005524">
    <property type="term" value="F:ATP binding"/>
    <property type="evidence" value="ECO:0007669"/>
    <property type="project" value="UniProtKB-KW"/>
</dbReference>
<evidence type="ECO:0000313" key="24">
    <source>
        <dbReference type="Proteomes" id="UP000076408"/>
    </source>
</evidence>
<organism evidence="23 24">
    <name type="scientific">Anopheles stephensi</name>
    <name type="common">Indo-Pakistan malaria mosquito</name>
    <dbReference type="NCBI Taxonomy" id="30069"/>
    <lineage>
        <taxon>Eukaryota</taxon>
        <taxon>Metazoa</taxon>
        <taxon>Ecdysozoa</taxon>
        <taxon>Arthropoda</taxon>
        <taxon>Hexapoda</taxon>
        <taxon>Insecta</taxon>
        <taxon>Pterygota</taxon>
        <taxon>Neoptera</taxon>
        <taxon>Endopterygota</taxon>
        <taxon>Diptera</taxon>
        <taxon>Nematocera</taxon>
        <taxon>Culicoidea</taxon>
        <taxon>Culicidae</taxon>
        <taxon>Anophelinae</taxon>
        <taxon>Anopheles</taxon>
    </lineage>
</organism>
<protein>
    <recommendedName>
        <fullName evidence="18">Glycerol kinase 5</fullName>
        <ecNumber evidence="5">2.7.1.30</ecNumber>
    </recommendedName>
    <alternativeName>
        <fullName evidence="16">60S ribosomal protein L18</fullName>
    </alternativeName>
    <alternativeName>
        <fullName evidence="14">ATP:glycerol 3-phosphotransferase 5</fullName>
    </alternativeName>
    <alternativeName>
        <fullName evidence="15">Large ribosomal subunit protein eL18</fullName>
    </alternativeName>
</protein>
<dbReference type="GO" id="GO:0046167">
    <property type="term" value="P:glycerol-3-phosphate biosynthetic process"/>
    <property type="evidence" value="ECO:0007669"/>
    <property type="project" value="TreeGrafter"/>
</dbReference>
<dbReference type="InterPro" id="IPR021131">
    <property type="entry name" value="Ribosomal_uL15/eL18"/>
</dbReference>
<proteinExistence type="inferred from homology"/>
<keyword evidence="24" id="KW-1185">Reference proteome</keyword>
<dbReference type="Proteomes" id="UP000076408">
    <property type="component" value="Unassembled WGS sequence"/>
</dbReference>
<dbReference type="InterPro" id="IPR036227">
    <property type="entry name" value="Ribosomal_uL15/eL18_sf"/>
</dbReference>
<dbReference type="SUPFAM" id="SSF52080">
    <property type="entry name" value="Ribosomal proteins L15p and L18e"/>
    <property type="match status" value="1"/>
</dbReference>
<dbReference type="SUPFAM" id="SSF53067">
    <property type="entry name" value="Actin-like ATPase domain"/>
    <property type="match status" value="2"/>
</dbReference>
<dbReference type="InterPro" id="IPR043129">
    <property type="entry name" value="ATPase_NBD"/>
</dbReference>
<keyword evidence="6" id="KW-0963">Cytoplasm</keyword>
<dbReference type="Pfam" id="PF00370">
    <property type="entry name" value="FGGY_N"/>
    <property type="match status" value="1"/>
</dbReference>
<dbReference type="AlphaFoldDB" id="A0A182XZ46"/>
<evidence type="ECO:0000259" key="21">
    <source>
        <dbReference type="Pfam" id="PF02782"/>
    </source>
</evidence>
<dbReference type="PANTHER" id="PTHR10196:SF68">
    <property type="entry name" value="GLYCEROL KINASE 5-RELATED"/>
    <property type="match status" value="1"/>
</dbReference>
<evidence type="ECO:0000256" key="14">
    <source>
        <dbReference type="ARBA" id="ARBA00033026"/>
    </source>
</evidence>
<evidence type="ECO:0000256" key="8">
    <source>
        <dbReference type="ARBA" id="ARBA00022741"/>
    </source>
</evidence>
<evidence type="ECO:0000256" key="12">
    <source>
        <dbReference type="ARBA" id="ARBA00022980"/>
    </source>
</evidence>
<dbReference type="UniPathway" id="UPA00618">
    <property type="reaction ID" value="UER00672"/>
</dbReference>
<reference evidence="23" key="2">
    <citation type="submission" date="2020-05" db="UniProtKB">
        <authorList>
            <consortium name="EnsemblMetazoa"/>
        </authorList>
    </citation>
    <scope>IDENTIFICATION</scope>
    <source>
        <strain evidence="23">Indian</strain>
    </source>
</reference>
<evidence type="ECO:0000256" key="5">
    <source>
        <dbReference type="ARBA" id="ARBA00012099"/>
    </source>
</evidence>
<comment type="function">
    <text evidence="17">Skin-specific kinase that plays a key role in glycerol metabolism, catalyzing its phosphorylation to produce sn-glycerol 3-phosphate. Involved in skin-specific regulation of sterol regulatory element-binding protein (SREBP) processing and lipid biosynthesis.</text>
</comment>
<feature type="domain" description="Carbohydrate kinase FGGY N-terminal" evidence="20">
    <location>
        <begin position="8"/>
        <end position="280"/>
    </location>
</feature>
<evidence type="ECO:0000259" key="20">
    <source>
        <dbReference type="Pfam" id="PF00370"/>
    </source>
</evidence>
<evidence type="ECO:0000256" key="10">
    <source>
        <dbReference type="ARBA" id="ARBA00022798"/>
    </source>
</evidence>
<dbReference type="Gene3D" id="3.100.10.10">
    <property type="match status" value="1"/>
</dbReference>
<dbReference type="EnsemblMetazoa" id="ASTEI01482-RA">
    <property type="protein sequence ID" value="ASTEI01482-PA"/>
    <property type="gene ID" value="ASTEI01482"/>
</dbReference>
<comment type="similarity">
    <text evidence="3">Belongs to the eukaryotic ribosomal protein eL18 family.</text>
</comment>
<keyword evidence="12" id="KW-0689">Ribosomal protein</keyword>
<evidence type="ECO:0000256" key="13">
    <source>
        <dbReference type="ARBA" id="ARBA00023274"/>
    </source>
</evidence>
<feature type="domain" description="Carbohydrate kinase FGGY C-terminal" evidence="21">
    <location>
        <begin position="290"/>
        <end position="482"/>
    </location>
</feature>
<dbReference type="GO" id="GO:0006641">
    <property type="term" value="P:triglyceride metabolic process"/>
    <property type="evidence" value="ECO:0007669"/>
    <property type="project" value="TreeGrafter"/>
</dbReference>
<keyword evidence="7 19" id="KW-0808">Transferase</keyword>
<comment type="similarity">
    <text evidence="4 19">Belongs to the FGGY kinase family.</text>
</comment>
<dbReference type="VEuPathDB" id="VectorBase:ASTEI01482"/>
<comment type="pathway">
    <text evidence="2">Polyol metabolism; glycerol degradation via glycerol kinase pathway; sn-glycerol 3-phosphate from glycerol: step 1/1.</text>
</comment>
<evidence type="ECO:0000256" key="3">
    <source>
        <dbReference type="ARBA" id="ARBA00006815"/>
    </source>
</evidence>
<dbReference type="EC" id="2.7.1.30" evidence="5"/>
<feature type="domain" description="Large ribosomal subunit protein uL15/eL18" evidence="22">
    <location>
        <begin position="524"/>
        <end position="711"/>
    </location>
</feature>
<evidence type="ECO:0000256" key="11">
    <source>
        <dbReference type="ARBA" id="ARBA00022840"/>
    </source>
</evidence>
<evidence type="ECO:0000256" key="15">
    <source>
        <dbReference type="ARBA" id="ARBA00035218"/>
    </source>
</evidence>
<dbReference type="InterPro" id="IPR018484">
    <property type="entry name" value="FGGY_N"/>
</dbReference>
<keyword evidence="9 19" id="KW-0418">Kinase</keyword>
<dbReference type="GO" id="GO:0019563">
    <property type="term" value="P:glycerol catabolic process"/>
    <property type="evidence" value="ECO:0007669"/>
    <property type="project" value="UniProtKB-UniPathway"/>
</dbReference>
<dbReference type="Pfam" id="PF02782">
    <property type="entry name" value="FGGY_C"/>
    <property type="match status" value="1"/>
</dbReference>
<evidence type="ECO:0000256" key="1">
    <source>
        <dbReference type="ARBA" id="ARBA00004496"/>
    </source>
</evidence>
<evidence type="ECO:0000259" key="22">
    <source>
        <dbReference type="Pfam" id="PF17135"/>
    </source>
</evidence>
<evidence type="ECO:0000256" key="4">
    <source>
        <dbReference type="ARBA" id="ARBA00009156"/>
    </source>
</evidence>
<evidence type="ECO:0000256" key="18">
    <source>
        <dbReference type="ARBA" id="ARBA00047192"/>
    </source>
</evidence>
<dbReference type="FunFam" id="3.30.420.40:FF:000102">
    <property type="entry name" value="Putative glycerol kinase 5"/>
    <property type="match status" value="1"/>
</dbReference>
<dbReference type="GO" id="GO:0005840">
    <property type="term" value="C:ribosome"/>
    <property type="evidence" value="ECO:0007669"/>
    <property type="project" value="UniProtKB-KW"/>
</dbReference>
<comment type="subcellular location">
    <subcellularLocation>
        <location evidence="1">Cytoplasm</location>
    </subcellularLocation>
</comment>
<evidence type="ECO:0000256" key="7">
    <source>
        <dbReference type="ARBA" id="ARBA00022679"/>
    </source>
</evidence>
<evidence type="ECO:0000313" key="23">
    <source>
        <dbReference type="EnsemblMetazoa" id="ASTEI01482-PA"/>
    </source>
</evidence>
<evidence type="ECO:0000256" key="2">
    <source>
        <dbReference type="ARBA" id="ARBA00005190"/>
    </source>
</evidence>
<dbReference type="GO" id="GO:1990904">
    <property type="term" value="C:ribonucleoprotein complex"/>
    <property type="evidence" value="ECO:0007669"/>
    <property type="project" value="UniProtKB-KW"/>
</dbReference>
<name>A0A182XZ46_ANOST</name>
<reference evidence="24" key="1">
    <citation type="journal article" date="2014" name="Genome Biol.">
        <title>Genome analysis of a major urban malaria vector mosquito, Anopheles stephensi.</title>
        <authorList>
            <person name="Jiang X."/>
            <person name="Peery A."/>
            <person name="Hall A.B."/>
            <person name="Sharma A."/>
            <person name="Chen X.G."/>
            <person name="Waterhouse R.M."/>
            <person name="Komissarov A."/>
            <person name="Riehle M.M."/>
            <person name="Shouche Y."/>
            <person name="Sharakhova M.V."/>
            <person name="Lawson D."/>
            <person name="Pakpour N."/>
            <person name="Arensburger P."/>
            <person name="Davidson V.L."/>
            <person name="Eiglmeier K."/>
            <person name="Emrich S."/>
            <person name="George P."/>
            <person name="Kennedy R.C."/>
            <person name="Mane S.P."/>
            <person name="Maslen G."/>
            <person name="Oringanje C."/>
            <person name="Qi Y."/>
            <person name="Settlage R."/>
            <person name="Tojo M."/>
            <person name="Tubio J.M."/>
            <person name="Unger M.F."/>
            <person name="Wang B."/>
            <person name="Vernick K.D."/>
            <person name="Ribeiro J.M."/>
            <person name="James A.A."/>
            <person name="Michel K."/>
            <person name="Riehle M.A."/>
            <person name="Luckhart S."/>
            <person name="Sharakhov I.V."/>
            <person name="Tu Z."/>
        </authorList>
    </citation>
    <scope>NUCLEOTIDE SEQUENCE [LARGE SCALE GENOMIC DNA]</scope>
    <source>
        <strain evidence="24">Indian</strain>
    </source>
</reference>
<dbReference type="PANTHER" id="PTHR10196">
    <property type="entry name" value="SUGAR KINASE"/>
    <property type="match status" value="1"/>
</dbReference>
<keyword evidence="11" id="KW-0067">ATP-binding</keyword>
<dbReference type="OMA" id="TFLTWNH"/>
<dbReference type="InterPro" id="IPR037444">
    <property type="entry name" value="GK5"/>
</dbReference>
<dbReference type="STRING" id="30069.A0A182XZ46"/>
<dbReference type="Gene3D" id="3.30.420.40">
    <property type="match status" value="2"/>
</dbReference>
<sequence length="711" mass="79873">MEAVDQHYIATLDVGTTTIRCFIYATRTNGEPVTVGTAYDHVDLIYPAPGWVEINPEKLWTSVLQTIRKATEDANLSIDQLTCLAISTQRNSFTCWNRHTGQVYHNFITWKDLRADQLVQDWNNSFTLRLLKFGASFLHFFTRSKRFLAGSVIKLMNPQVTLRLSWVLQNNPALQEDLKIGNVLYGTIDSWLLYRLRQGTDLTGQVEHISDVTNCTSTGFYDPFGQEWAGWALKLFSIKKELLPKVVDNSYDFGHVHETLLGAKIKIAASVSDQSASLWGNCCFERGDVKVTMGTGSFLNVNTGTKCLASVHGLYPLIGYKLQSGTSASVDINYLMEGASNDTGSIIEWALNVGLFDDPAESATMAMSVPNSDGVLFIPAFSGLGPPIQDDTAGSGFIGIRPSTRKEHMVRALLESLAFRVALLYDCALKETGFSFTSIKVDGGVSKNDFICQTLADLTGIQVERGEVTDSTAMGAMFMAGLNCGIWNTKRQLNDVRKVERKFAPDVTQRATRLKQMRAWERAGIDLNHKWDRKVRRTKPKSLDVYLGLLVKLYRFLYRRTHKKFNKIVMRRLFMSRTNQPPMSLHRVAQLMKLRAKDEKTIAVVIGTITNDVRMLDVPKLNVCALRVTEKARQRILKNGGKIYTFDQLALISPTGRNTVLMQGKRNAREVFKHFGRAPGVPHSNTRPYVQSKGRKYEKARGRRSSCGFKN</sequence>
<keyword evidence="10" id="KW-0319">Glycerol metabolism</keyword>
<keyword evidence="8" id="KW-0547">Nucleotide-binding</keyword>
<dbReference type="Pfam" id="PF17135">
    <property type="entry name" value="Ribosomal_L18"/>
    <property type="match status" value="1"/>
</dbReference>
<dbReference type="FunFam" id="3.100.10.10:FF:000001">
    <property type="entry name" value="60S ribosomal protein L18"/>
    <property type="match status" value="1"/>
</dbReference>
<dbReference type="InterPro" id="IPR018483">
    <property type="entry name" value="Carb_kinase_FGGY_CS"/>
</dbReference>
<dbReference type="VEuPathDB" id="VectorBase:ASTEI20_037283"/>
<dbReference type="GO" id="GO:0005739">
    <property type="term" value="C:mitochondrion"/>
    <property type="evidence" value="ECO:0007669"/>
    <property type="project" value="TreeGrafter"/>
</dbReference>
<accession>A0A182XZ46</accession>
<keyword evidence="13" id="KW-0687">Ribonucleoprotein</keyword>
<evidence type="ECO:0000256" key="16">
    <source>
        <dbReference type="ARBA" id="ARBA00035323"/>
    </source>
</evidence>